<name>A0A1L3NI73_CLOSG</name>
<feature type="transmembrane region" description="Helical" evidence="2">
    <location>
        <begin position="21"/>
        <end position="39"/>
    </location>
</feature>
<evidence type="ECO:0000256" key="1">
    <source>
        <dbReference type="SAM" id="MobiDB-lite"/>
    </source>
</evidence>
<dbReference type="Proteomes" id="UP000182204">
    <property type="component" value="Chromosome"/>
</dbReference>
<keyword evidence="2" id="KW-0812">Transmembrane</keyword>
<gene>
    <name evidence="3" type="ORF">NPD5_2681</name>
</gene>
<proteinExistence type="predicted"/>
<protein>
    <recommendedName>
        <fullName evidence="5">tRNA (Guanine-N1)-methyltransferase</fullName>
    </recommendedName>
</protein>
<dbReference type="EMBL" id="CP013243">
    <property type="protein sequence ID" value="APH15820.1"/>
    <property type="molecule type" value="Genomic_DNA"/>
</dbReference>
<evidence type="ECO:0000256" key="2">
    <source>
        <dbReference type="SAM" id="Phobius"/>
    </source>
</evidence>
<feature type="region of interest" description="Disordered" evidence="1">
    <location>
        <begin position="59"/>
        <end position="94"/>
    </location>
</feature>
<keyword evidence="2" id="KW-1133">Transmembrane helix</keyword>
<dbReference type="RefSeq" id="WP_072586129.1">
    <property type="nucleotide sequence ID" value="NZ_CP013243.1"/>
</dbReference>
<organism evidence="3 4">
    <name type="scientific">Clostridium sporogenes</name>
    <dbReference type="NCBI Taxonomy" id="1509"/>
    <lineage>
        <taxon>Bacteria</taxon>
        <taxon>Bacillati</taxon>
        <taxon>Bacillota</taxon>
        <taxon>Clostridia</taxon>
        <taxon>Eubacteriales</taxon>
        <taxon>Clostridiaceae</taxon>
        <taxon>Clostridium</taxon>
    </lineage>
</organism>
<reference evidence="3 4" key="1">
    <citation type="submission" date="2015-11" db="EMBL/GenBank/DDBJ databases">
        <authorList>
            <person name="Hill K.K."/>
            <person name="Shirey T.B."/>
            <person name="Raphael B."/>
            <person name="Daligault H.E."/>
            <person name="Davenport K.W."/>
            <person name="Bruce D.C."/>
            <person name="Foley B.T."/>
            <person name="Johnson S.L."/>
        </authorList>
    </citation>
    <scope>NUCLEOTIDE SEQUENCE [LARGE SCALE GENOMIC DNA]</scope>
    <source>
        <strain evidence="3 4">CDC_1632</strain>
    </source>
</reference>
<dbReference type="AlphaFoldDB" id="A0A1L3NI73"/>
<sequence>MAKPSIFSKDYENRMKKRKRRTFFSVIVIIVIFLGIIFTNNGIGKKIKNSLNQIKEETKAEEEQKNKQQEQKENKDKNENKNKNAATVKKENKVPEDKNLEVQLEDNIKIKLIYIEDTNKNKTIKSVDLNKNNLLYDINPSKSLVVVINPKTQNIYLLNLNGEKQDITNKQYTSTSGTTFQKDAILASKQDYLWGVLPKFIDNDNIAYISQLPWFNKTTKYVWMYSIKNKTHLYNQNVSGEDIKFDKLTEKGLTVIADGKTLFLKADGSIAQ</sequence>
<evidence type="ECO:0000313" key="4">
    <source>
        <dbReference type="Proteomes" id="UP000182204"/>
    </source>
</evidence>
<keyword evidence="2" id="KW-0472">Membrane</keyword>
<evidence type="ECO:0000313" key="3">
    <source>
        <dbReference type="EMBL" id="APH15820.1"/>
    </source>
</evidence>
<accession>A0A1L3NI73</accession>
<evidence type="ECO:0008006" key="5">
    <source>
        <dbReference type="Google" id="ProtNLM"/>
    </source>
</evidence>
<dbReference type="STRING" id="413999.CBO3234"/>